<keyword evidence="9" id="KW-1185">Reference proteome</keyword>
<dbReference type="InterPro" id="IPR033985">
    <property type="entry name" value="SusD-like_N"/>
</dbReference>
<dbReference type="Proteomes" id="UP000533637">
    <property type="component" value="Unassembled WGS sequence"/>
</dbReference>
<sequence>MKKLLISFLAIGTTLFQSCLNNDYLERLPLDKQTEETVFVSYDNFKTYSWKFYTYLTAYAGPTAIKGGPNEKYIFDSYSDNGFYGNPGSENPWTWPEKTTVPSTADEWSKPYERIRAINIMLDNLDNSQMTESEKAHWRSLGYFFKANEYYRLIAHYGSAIWVENALKDTDTEILYAKRTPRTELAAKVLEMLEYAKENINPDGDGENTINRDVVCALISRYGLFEGTWQKYHSISDGLKYLQASFDASKELINAHPTVHNHYDELFNSEELQGTTGILLYKNFLSDGKGHNMTRYVRTSSHYSEISSDGIAAYLCQDGKPIYTSDLFEGNKETGDADVYTEFRNRDYRLYYNVCPPYKVNSPSATNMDMSKVTFTDDPRDKEYIDLMAQISNTAGSTKTLPALQWAGQILREVPHFRENSYNMGQGFMTSYGGYYVWKYYNTVTPVNSAGSVNSTDFPLFRMGEVMVNHAEAAWELGQFNQSVADATINVLRKRAHVADMKVSEINASFDPKRDQSVDPVLWEIRRERRVELMFEGYRFDDLRRWKKAEYMNTQQFGVYLKKSDLEDTRHMGDKANPSNFKLKLDRNGDEGRIVFFSKPVGWVDRHYLFPLPSNELLLNQNLDQNEGYPRSNAE</sequence>
<gene>
    <name evidence="8" type="ORF">GGQ57_000059</name>
</gene>
<dbReference type="PROSITE" id="PS51257">
    <property type="entry name" value="PROKAR_LIPOPROTEIN"/>
    <property type="match status" value="1"/>
</dbReference>
<reference evidence="8 9" key="1">
    <citation type="submission" date="2020-08" db="EMBL/GenBank/DDBJ databases">
        <title>Genomic Encyclopedia of Type Strains, Phase IV (KMG-IV): sequencing the most valuable type-strain genomes for metagenomic binning, comparative biology and taxonomic classification.</title>
        <authorList>
            <person name="Goeker M."/>
        </authorList>
    </citation>
    <scope>NUCLEOTIDE SEQUENCE [LARGE SCALE GENOMIC DNA]</scope>
    <source>
        <strain evidence="8 9">DSM 102983</strain>
    </source>
</reference>
<evidence type="ECO:0000313" key="9">
    <source>
        <dbReference type="Proteomes" id="UP000533637"/>
    </source>
</evidence>
<evidence type="ECO:0000313" key="8">
    <source>
        <dbReference type="EMBL" id="MBB4620185.1"/>
    </source>
</evidence>
<proteinExistence type="inferred from homology"/>
<protein>
    <recommendedName>
        <fullName evidence="10">RagB/SusD family nutrient uptake outer membrane protein</fullName>
    </recommendedName>
</protein>
<evidence type="ECO:0000256" key="4">
    <source>
        <dbReference type="ARBA" id="ARBA00023136"/>
    </source>
</evidence>
<dbReference type="Pfam" id="PF14322">
    <property type="entry name" value="SusD-like_3"/>
    <property type="match status" value="1"/>
</dbReference>
<comment type="similarity">
    <text evidence="2">Belongs to the SusD family.</text>
</comment>
<dbReference type="Pfam" id="PF07980">
    <property type="entry name" value="SusD_RagB"/>
    <property type="match status" value="1"/>
</dbReference>
<keyword evidence="5" id="KW-0998">Cell outer membrane</keyword>
<feature type="domain" description="RagB/SusD" evidence="6">
    <location>
        <begin position="306"/>
        <end position="629"/>
    </location>
</feature>
<keyword evidence="4" id="KW-0472">Membrane</keyword>
<evidence type="ECO:0000256" key="1">
    <source>
        <dbReference type="ARBA" id="ARBA00004442"/>
    </source>
</evidence>
<evidence type="ECO:0008006" key="10">
    <source>
        <dbReference type="Google" id="ProtNLM"/>
    </source>
</evidence>
<comment type="subcellular location">
    <subcellularLocation>
        <location evidence="1">Cell outer membrane</location>
    </subcellularLocation>
</comment>
<evidence type="ECO:0000256" key="5">
    <source>
        <dbReference type="ARBA" id="ARBA00023237"/>
    </source>
</evidence>
<name>A0ABR6KFH2_9BACT</name>
<dbReference type="InterPro" id="IPR012944">
    <property type="entry name" value="SusD_RagB_dom"/>
</dbReference>
<comment type="caution">
    <text evidence="8">The sequence shown here is derived from an EMBL/GenBank/DDBJ whole genome shotgun (WGS) entry which is preliminary data.</text>
</comment>
<organism evidence="8 9">
    <name type="scientific">Parabacteroides faecis</name>
    <dbReference type="NCBI Taxonomy" id="1217282"/>
    <lineage>
        <taxon>Bacteria</taxon>
        <taxon>Pseudomonadati</taxon>
        <taxon>Bacteroidota</taxon>
        <taxon>Bacteroidia</taxon>
        <taxon>Bacteroidales</taxon>
        <taxon>Tannerellaceae</taxon>
        <taxon>Parabacteroides</taxon>
    </lineage>
</organism>
<evidence type="ECO:0000259" key="7">
    <source>
        <dbReference type="Pfam" id="PF14322"/>
    </source>
</evidence>
<dbReference type="Gene3D" id="1.25.40.390">
    <property type="match status" value="1"/>
</dbReference>
<accession>A0ABR6KFH2</accession>
<dbReference type="InterPro" id="IPR011990">
    <property type="entry name" value="TPR-like_helical_dom_sf"/>
</dbReference>
<evidence type="ECO:0000259" key="6">
    <source>
        <dbReference type="Pfam" id="PF07980"/>
    </source>
</evidence>
<dbReference type="RefSeq" id="WP_122355798.1">
    <property type="nucleotide sequence ID" value="NZ_BMPB01000006.1"/>
</dbReference>
<feature type="domain" description="SusD-like N-terminal" evidence="7">
    <location>
        <begin position="62"/>
        <end position="200"/>
    </location>
</feature>
<evidence type="ECO:0000256" key="2">
    <source>
        <dbReference type="ARBA" id="ARBA00006275"/>
    </source>
</evidence>
<keyword evidence="3" id="KW-0732">Signal</keyword>
<dbReference type="EMBL" id="JACHOC010000001">
    <property type="protein sequence ID" value="MBB4620185.1"/>
    <property type="molecule type" value="Genomic_DNA"/>
</dbReference>
<dbReference type="SUPFAM" id="SSF48452">
    <property type="entry name" value="TPR-like"/>
    <property type="match status" value="1"/>
</dbReference>
<evidence type="ECO:0000256" key="3">
    <source>
        <dbReference type="ARBA" id="ARBA00022729"/>
    </source>
</evidence>